<dbReference type="OrthoDB" id="3493at2"/>
<feature type="domain" description="Type III secretion system flagellar brake protein YcgR PilZN" evidence="2">
    <location>
        <begin position="7"/>
        <end position="88"/>
    </location>
</feature>
<dbReference type="GO" id="GO:0035438">
    <property type="term" value="F:cyclic-di-GMP binding"/>
    <property type="evidence" value="ECO:0007669"/>
    <property type="project" value="InterPro"/>
</dbReference>
<dbReference type="eggNOG" id="COG5581">
    <property type="taxonomic scope" value="Bacteria"/>
</dbReference>
<name>U5MWI9_CLOSA</name>
<dbReference type="EMBL" id="CP006721">
    <property type="protein sequence ID" value="AGX44878.1"/>
    <property type="molecule type" value="Genomic_DNA"/>
</dbReference>
<protein>
    <submittedName>
        <fullName evidence="3">Putative glycosyltransferase</fullName>
    </submittedName>
</protein>
<dbReference type="GeneID" id="55476216"/>
<evidence type="ECO:0000313" key="4">
    <source>
        <dbReference type="Proteomes" id="UP000017118"/>
    </source>
</evidence>
<sequence>MHSFNLEINDRIEVIVNEKPYKSLVIDIDDDVIKINLPANEGQYLMLHSGEKIEVNAYLENGNCFNFYSKVISKGKDGNILYYELEEPFNITAIQRRNFFRVGMVNSVQYKNITNIHEEDFEDIPFKEALMVDLSGGGIKLKLKEKVSKDDLFFIKMKIKQKEFLLKGDIVRIEETYDNERLCGIRFLDITEAQSDIIIEELFEIMRKQRARS</sequence>
<dbReference type="RefSeq" id="WP_022749122.1">
    <property type="nucleotide sequence ID" value="NC_022571.1"/>
</dbReference>
<feature type="domain" description="PilZ" evidence="1">
    <location>
        <begin position="95"/>
        <end position="203"/>
    </location>
</feature>
<keyword evidence="3" id="KW-0808">Transferase</keyword>
<dbReference type="InterPro" id="IPR009926">
    <property type="entry name" value="T3SS_YcgR_PilZN"/>
</dbReference>
<gene>
    <name evidence="3" type="ORF">CLSA_c39180</name>
</gene>
<dbReference type="Proteomes" id="UP000017118">
    <property type="component" value="Chromosome"/>
</dbReference>
<dbReference type="Gene3D" id="2.40.10.220">
    <property type="entry name" value="predicted glycosyltransferase like domains"/>
    <property type="match status" value="1"/>
</dbReference>
<dbReference type="AlphaFoldDB" id="U5MWI9"/>
<evidence type="ECO:0000259" key="2">
    <source>
        <dbReference type="Pfam" id="PF12945"/>
    </source>
</evidence>
<evidence type="ECO:0000259" key="1">
    <source>
        <dbReference type="Pfam" id="PF07238"/>
    </source>
</evidence>
<dbReference type="Pfam" id="PF07238">
    <property type="entry name" value="PilZ"/>
    <property type="match status" value="1"/>
</dbReference>
<dbReference type="InterPro" id="IPR009875">
    <property type="entry name" value="PilZ_domain"/>
</dbReference>
<dbReference type="KEGG" id="csb:CLSA_c39180"/>
<reference evidence="3 4" key="1">
    <citation type="journal article" date="2013" name="Genome Announc.">
        <title>Complete Genome Sequence of the Solvent Producer Clostridium saccharobutylicum NCP262 (DSM 13864).</title>
        <authorList>
            <person name="Poehlein A."/>
            <person name="Hartwich K."/>
            <person name="Krabben P."/>
            <person name="Ehrenreich A."/>
            <person name="Liebl W."/>
            <person name="Durre P."/>
            <person name="Gottschalk G."/>
            <person name="Daniel R."/>
        </authorList>
    </citation>
    <scope>NUCLEOTIDE SEQUENCE [LARGE SCALE GENOMIC DNA]</scope>
    <source>
        <strain evidence="3">DSM 13864</strain>
    </source>
</reference>
<dbReference type="GO" id="GO:0016740">
    <property type="term" value="F:transferase activity"/>
    <property type="evidence" value="ECO:0007669"/>
    <property type="project" value="UniProtKB-KW"/>
</dbReference>
<keyword evidence="4" id="KW-1185">Reference proteome</keyword>
<evidence type="ECO:0000313" key="3">
    <source>
        <dbReference type="EMBL" id="AGX44878.1"/>
    </source>
</evidence>
<organism evidence="3 4">
    <name type="scientific">Clostridium saccharobutylicum DSM 13864</name>
    <dbReference type="NCBI Taxonomy" id="1345695"/>
    <lineage>
        <taxon>Bacteria</taxon>
        <taxon>Bacillati</taxon>
        <taxon>Bacillota</taxon>
        <taxon>Clostridia</taxon>
        <taxon>Eubacteriales</taxon>
        <taxon>Clostridiaceae</taxon>
        <taxon>Clostridium</taxon>
    </lineage>
</organism>
<accession>U5MWI9</accession>
<proteinExistence type="predicted"/>
<dbReference type="Pfam" id="PF12945">
    <property type="entry name" value="PilZNR"/>
    <property type="match status" value="1"/>
</dbReference>
<dbReference type="HOGENOM" id="CLU_086342_1_1_9"/>
<dbReference type="SUPFAM" id="SSF141371">
    <property type="entry name" value="PilZ domain-like"/>
    <property type="match status" value="1"/>
</dbReference>
<dbReference type="PATRIC" id="fig|1345695.10.peg.2746"/>